<dbReference type="InterPro" id="IPR043502">
    <property type="entry name" value="DNA/RNA_pol_sf"/>
</dbReference>
<dbReference type="Gene3D" id="3.30.70.270">
    <property type="match status" value="1"/>
</dbReference>
<dbReference type="PANTHER" id="PTHR33050">
    <property type="entry name" value="REVERSE TRANSCRIPTASE DOMAIN-CONTAINING PROTEIN"/>
    <property type="match status" value="1"/>
</dbReference>
<evidence type="ECO:0000313" key="2">
    <source>
        <dbReference type="EMBL" id="WAR24273.1"/>
    </source>
</evidence>
<gene>
    <name evidence="2" type="ORF">MAR_037942</name>
</gene>
<feature type="domain" description="Reverse transcriptase" evidence="1">
    <location>
        <begin position="253"/>
        <end position="415"/>
    </location>
</feature>
<evidence type="ECO:0000259" key="1">
    <source>
        <dbReference type="Pfam" id="PF00078"/>
    </source>
</evidence>
<protein>
    <submittedName>
        <fullName evidence="2">POL-like protein</fullName>
    </submittedName>
</protein>
<dbReference type="EMBL" id="CP111024">
    <property type="protein sequence ID" value="WAR24273.1"/>
    <property type="molecule type" value="Genomic_DNA"/>
</dbReference>
<dbReference type="CDD" id="cd09275">
    <property type="entry name" value="RNase_HI_RT_DIRS1"/>
    <property type="match status" value="1"/>
</dbReference>
<dbReference type="PANTHER" id="PTHR33050:SF7">
    <property type="entry name" value="RIBONUCLEASE H"/>
    <property type="match status" value="1"/>
</dbReference>
<name>A0ABY7FPY3_MYAAR</name>
<evidence type="ECO:0000313" key="3">
    <source>
        <dbReference type="Proteomes" id="UP001164746"/>
    </source>
</evidence>
<dbReference type="CDD" id="cd03714">
    <property type="entry name" value="RT_DIRS1"/>
    <property type="match status" value="1"/>
</dbReference>
<proteinExistence type="predicted"/>
<dbReference type="InterPro" id="IPR000477">
    <property type="entry name" value="RT_dom"/>
</dbReference>
<dbReference type="InterPro" id="IPR052055">
    <property type="entry name" value="Hepadnavirus_pol/RT"/>
</dbReference>
<sequence length="894" mass="100547">MVPIMQVIDSLVAGRDCQESLNFDELVTKLVDAVALTAVGNADANACRRESIKRDLNEEYQAICSNTNPVTQMLFGDNITDQLKSITESNKIGFKTPDAKDRTFRKSGSFFRTTTVSTALSSNTEGEGISSRRTAQGTVQCDSQTTCQTLTSTCNVAEVSYSNINCIKLAGRLKHFGTQREQLTTDKSILETVYACTIEFIDTPNQTHVRETKLNSKETIVLTREIKGLSLKGVIETTEHCDGEFISTVFLRPKSNGSYRVILNLKSLNESIEYIHFKMESLHAAIRLITPGCFMASIDLKDAYYTVNESEEFRKYLRFIWRGQLYQYTCLANGLACAPRKFTKLLKPVFSCLRMKGFPSVVYLDDSYLQGTTYAECLENVSVTQELLADIGFVINNEKSVFIPTQELDFLGFILNSNTMTISLTEQNVQTITLAIQTLQNSANYTIRQVAEIIGKMISYSIAIPYGILYTKVLEQDKTSALKYNKGNFDSHMTLSAESLIDLDWWLKAVKNSGAPLYRDIPVISLTTDASSKGWGAVCEDNSTGGQWTIAEASFKDNINYLELNVVLLVLKAYTLCLREKHVRLHISITWGVPAQNNQHNIWLPAEHVPGKDNYLADRESRVFHDNTEWMLSISVFNRISKQFFPPEIDLFASRLNHRSDRHGTAKSCARQGGWFVGCARLDNADVVSGTNENVCRVTPASSTTETSSNIAICERQTASIMQETKFVNMSCVREQYKDQGLSDNAIDFMEEINEKAIYNVYKYVEYVTENNVQVSSPVVCDVINFLDKRFSEGLTYTVLNTARSAISSFICLQNSEFSVGNHPIISRFMRGAFNMRPALPRYVNTWEVSVVIRYLKQQSPTEKLSFKPLTMKLVMLMALLSGQRAQSLQMLNI</sequence>
<dbReference type="SUPFAM" id="SSF56672">
    <property type="entry name" value="DNA/RNA polymerases"/>
    <property type="match status" value="1"/>
</dbReference>
<organism evidence="2 3">
    <name type="scientific">Mya arenaria</name>
    <name type="common">Soft-shell clam</name>
    <dbReference type="NCBI Taxonomy" id="6604"/>
    <lineage>
        <taxon>Eukaryota</taxon>
        <taxon>Metazoa</taxon>
        <taxon>Spiralia</taxon>
        <taxon>Lophotrochozoa</taxon>
        <taxon>Mollusca</taxon>
        <taxon>Bivalvia</taxon>
        <taxon>Autobranchia</taxon>
        <taxon>Heteroconchia</taxon>
        <taxon>Euheterodonta</taxon>
        <taxon>Imparidentia</taxon>
        <taxon>Neoheterodontei</taxon>
        <taxon>Myida</taxon>
        <taxon>Myoidea</taxon>
        <taxon>Myidae</taxon>
        <taxon>Mya</taxon>
    </lineage>
</organism>
<dbReference type="InterPro" id="IPR043128">
    <property type="entry name" value="Rev_trsase/Diguanyl_cyclase"/>
</dbReference>
<dbReference type="Pfam" id="PF00078">
    <property type="entry name" value="RVT_1"/>
    <property type="match status" value="1"/>
</dbReference>
<dbReference type="Gene3D" id="3.10.10.10">
    <property type="entry name" value="HIV Type 1 Reverse Transcriptase, subunit A, domain 1"/>
    <property type="match status" value="1"/>
</dbReference>
<keyword evidence="3" id="KW-1185">Reference proteome</keyword>
<reference evidence="2" key="1">
    <citation type="submission" date="2022-11" db="EMBL/GenBank/DDBJ databases">
        <title>Centuries of genome instability and evolution in soft-shell clam transmissible cancer (bioRxiv).</title>
        <authorList>
            <person name="Hart S.F.M."/>
            <person name="Yonemitsu M.A."/>
            <person name="Giersch R.M."/>
            <person name="Beal B.F."/>
            <person name="Arriagada G."/>
            <person name="Davis B.W."/>
            <person name="Ostrander E.A."/>
            <person name="Goff S.P."/>
            <person name="Metzger M.J."/>
        </authorList>
    </citation>
    <scope>NUCLEOTIDE SEQUENCE</scope>
    <source>
        <strain evidence="2">MELC-2E11</strain>
        <tissue evidence="2">Siphon/mantle</tissue>
    </source>
</reference>
<dbReference type="Proteomes" id="UP001164746">
    <property type="component" value="Chromosome 13"/>
</dbReference>
<accession>A0ABY7FPY3</accession>